<dbReference type="EMBL" id="JANPWB010000013">
    <property type="protein sequence ID" value="KAJ1110553.1"/>
    <property type="molecule type" value="Genomic_DNA"/>
</dbReference>
<sequence length="93" mass="10263">MSRTCWPMLQSRAWGEIRVSGCQRPAIGWPGCRAPPPSHTHSRASTGGRLITQSAIPGAGMERRPPPAAAWWRCERVFVTCDPHARRRGMVTG</sequence>
<evidence type="ECO:0000256" key="1">
    <source>
        <dbReference type="SAM" id="MobiDB-lite"/>
    </source>
</evidence>
<dbReference type="Proteomes" id="UP001066276">
    <property type="component" value="Chromosome 9"/>
</dbReference>
<organism evidence="2 3">
    <name type="scientific">Pleurodeles waltl</name>
    <name type="common">Iberian ribbed newt</name>
    <dbReference type="NCBI Taxonomy" id="8319"/>
    <lineage>
        <taxon>Eukaryota</taxon>
        <taxon>Metazoa</taxon>
        <taxon>Chordata</taxon>
        <taxon>Craniata</taxon>
        <taxon>Vertebrata</taxon>
        <taxon>Euteleostomi</taxon>
        <taxon>Amphibia</taxon>
        <taxon>Batrachia</taxon>
        <taxon>Caudata</taxon>
        <taxon>Salamandroidea</taxon>
        <taxon>Salamandridae</taxon>
        <taxon>Pleurodelinae</taxon>
        <taxon>Pleurodeles</taxon>
    </lineage>
</organism>
<keyword evidence="3" id="KW-1185">Reference proteome</keyword>
<evidence type="ECO:0000313" key="3">
    <source>
        <dbReference type="Proteomes" id="UP001066276"/>
    </source>
</evidence>
<dbReference type="AlphaFoldDB" id="A0AAV7N869"/>
<reference evidence="2" key="1">
    <citation type="journal article" date="2022" name="bioRxiv">
        <title>Sequencing and chromosome-scale assembly of the giantPleurodeles waltlgenome.</title>
        <authorList>
            <person name="Brown T."/>
            <person name="Elewa A."/>
            <person name="Iarovenko S."/>
            <person name="Subramanian E."/>
            <person name="Araus A.J."/>
            <person name="Petzold A."/>
            <person name="Susuki M."/>
            <person name="Suzuki K.-i.T."/>
            <person name="Hayashi T."/>
            <person name="Toyoda A."/>
            <person name="Oliveira C."/>
            <person name="Osipova E."/>
            <person name="Leigh N.D."/>
            <person name="Simon A."/>
            <person name="Yun M.H."/>
        </authorList>
    </citation>
    <scope>NUCLEOTIDE SEQUENCE</scope>
    <source>
        <strain evidence="2">20211129_DDA</strain>
        <tissue evidence="2">Liver</tissue>
    </source>
</reference>
<proteinExistence type="predicted"/>
<protein>
    <submittedName>
        <fullName evidence="2">Uncharacterized protein</fullName>
    </submittedName>
</protein>
<evidence type="ECO:0000313" key="2">
    <source>
        <dbReference type="EMBL" id="KAJ1110553.1"/>
    </source>
</evidence>
<feature type="region of interest" description="Disordered" evidence="1">
    <location>
        <begin position="30"/>
        <end position="63"/>
    </location>
</feature>
<name>A0AAV7N869_PLEWA</name>
<comment type="caution">
    <text evidence="2">The sequence shown here is derived from an EMBL/GenBank/DDBJ whole genome shotgun (WGS) entry which is preliminary data.</text>
</comment>
<accession>A0AAV7N869</accession>
<gene>
    <name evidence="2" type="ORF">NDU88_007903</name>
</gene>